<reference evidence="1" key="1">
    <citation type="submission" date="2024-09" db="EMBL/GenBank/DDBJ databases">
        <authorList>
            <person name="Liu J."/>
        </authorList>
    </citation>
    <scope>NUCLEOTIDE SEQUENCE</scope>
    <source>
        <strain evidence="1">NBU2967</strain>
    </source>
</reference>
<comment type="caution">
    <text evidence="1">The sequence shown here is derived from an EMBL/GenBank/DDBJ whole genome shotgun (WGS) entry which is preliminary data.</text>
</comment>
<dbReference type="EMBL" id="JBHFPV010000002">
    <property type="protein sequence ID" value="MFH6603975.1"/>
    <property type="molecule type" value="Genomic_DNA"/>
</dbReference>
<protein>
    <submittedName>
        <fullName evidence="1">DoxX family protein</fullName>
    </submittedName>
</protein>
<gene>
    <name evidence="1" type="ORF">ACEZ3G_10845</name>
</gene>
<evidence type="ECO:0000313" key="1">
    <source>
        <dbReference type="EMBL" id="MFH6603975.1"/>
    </source>
</evidence>
<keyword evidence="2" id="KW-1185">Reference proteome</keyword>
<name>A0ACC7LK94_9FLAO</name>
<organism evidence="1 2">
    <name type="scientific">Meishania litoralis</name>
    <dbReference type="NCBI Taxonomy" id="3434685"/>
    <lineage>
        <taxon>Bacteria</taxon>
        <taxon>Pseudomonadati</taxon>
        <taxon>Bacteroidota</taxon>
        <taxon>Flavobacteriia</taxon>
        <taxon>Flavobacteriales</taxon>
        <taxon>Flavobacteriaceae</taxon>
        <taxon>Meishania</taxon>
    </lineage>
</organism>
<dbReference type="Proteomes" id="UP001595191">
    <property type="component" value="Unassembled WGS sequence"/>
</dbReference>
<evidence type="ECO:0000313" key="2">
    <source>
        <dbReference type="Proteomes" id="UP001595191"/>
    </source>
</evidence>
<accession>A0ACC7LK94</accession>
<sequence>MKNTLLKDIGLALLRVGASAMLLTHGIPKFQKLVGGGEIEFGDPIGIGPAPSLFLAVLGEFICPILIIIGFKTRWAAIPSAITMATAAFIVHKADPFGTKEKALLFLLMFIVILLLGPGRYSIDKK</sequence>
<proteinExistence type="predicted"/>